<name>A0ABW1KWU9_9PROT</name>
<feature type="transmembrane region" description="Helical" evidence="2">
    <location>
        <begin position="330"/>
        <end position="355"/>
    </location>
</feature>
<evidence type="ECO:0000313" key="3">
    <source>
        <dbReference type="EMBL" id="MFC6035546.1"/>
    </source>
</evidence>
<sequence>MGAKEKNGPAFQGLRNGAGKILAWLPFSSRFSAKAPTPTAPSANSAFAAMDPTVALFPGDSEEPKAPAASLSLAERLRQSADGVSQRDRALFDIAADLSAVSDSRSEGEKAVYVWTVRLFIGCFLMFMWFRMQYKAALASDGGAAVVRDAPIDHYITIANVFGGIGLLLAAAALCMLILIFSLGNATNGKLRRAGREAGAKLAASSRAFSEELEQYRNIITDPNKSAVDILPVVSQAHLSALAAKLYFRRISFLTESETAEANRFGDTDSHFSRFLALGGGGAGGVSLTSFMLWVTIAYVAGAGTTYYVLPQLAEGGLPSIAAVVDYDWAWQPLFVALTVYALTGLLVSLLFGLISAGELSRARAQALDAVRSAYLKAGGPTSANITEKVDNAVDVLRGRLTGQGARRTNHAGADYTANSAETDEPEWRRRDSSVKFIDAGFSPAPESWRTDAFAKKFEAHSMRGSEAKRGGEGAKKRGRD</sequence>
<keyword evidence="4" id="KW-1185">Reference proteome</keyword>
<evidence type="ECO:0000313" key="4">
    <source>
        <dbReference type="Proteomes" id="UP001596116"/>
    </source>
</evidence>
<feature type="transmembrane region" description="Helical" evidence="2">
    <location>
        <begin position="161"/>
        <end position="183"/>
    </location>
</feature>
<feature type="region of interest" description="Disordered" evidence="1">
    <location>
        <begin position="407"/>
        <end position="428"/>
    </location>
</feature>
<feature type="transmembrane region" description="Helical" evidence="2">
    <location>
        <begin position="112"/>
        <end position="130"/>
    </location>
</feature>
<gene>
    <name evidence="3" type="ORF">ACFMB1_08335</name>
</gene>
<keyword evidence="2" id="KW-1133">Transmembrane helix</keyword>
<accession>A0ABW1KWU9</accession>
<keyword evidence="2" id="KW-0812">Transmembrane</keyword>
<keyword evidence="2" id="KW-0472">Membrane</keyword>
<evidence type="ECO:0000256" key="1">
    <source>
        <dbReference type="SAM" id="MobiDB-lite"/>
    </source>
</evidence>
<reference evidence="3 4" key="1">
    <citation type="submission" date="2024-09" db="EMBL/GenBank/DDBJ databases">
        <authorList>
            <person name="Zhang Z.-H."/>
        </authorList>
    </citation>
    <scope>NUCLEOTIDE SEQUENCE [LARGE SCALE GENOMIC DNA]</scope>
    <source>
        <strain evidence="3 4">HHTR114</strain>
    </source>
</reference>
<dbReference type="EMBL" id="JBHPON010000001">
    <property type="protein sequence ID" value="MFC6035546.1"/>
    <property type="molecule type" value="Genomic_DNA"/>
</dbReference>
<dbReference type="RefSeq" id="WP_379879098.1">
    <property type="nucleotide sequence ID" value="NZ_JBHPON010000001.1"/>
</dbReference>
<dbReference type="Proteomes" id="UP001596116">
    <property type="component" value="Unassembled WGS sequence"/>
</dbReference>
<proteinExistence type="predicted"/>
<evidence type="ECO:0000256" key="2">
    <source>
        <dbReference type="SAM" id="Phobius"/>
    </source>
</evidence>
<comment type="caution">
    <text evidence="3">The sequence shown here is derived from an EMBL/GenBank/DDBJ whole genome shotgun (WGS) entry which is preliminary data.</text>
</comment>
<protein>
    <submittedName>
        <fullName evidence="3">Uncharacterized protein</fullName>
    </submittedName>
</protein>
<organism evidence="3 4">
    <name type="scientific">Hyphococcus aureus</name>
    <dbReference type="NCBI Taxonomy" id="2666033"/>
    <lineage>
        <taxon>Bacteria</taxon>
        <taxon>Pseudomonadati</taxon>
        <taxon>Pseudomonadota</taxon>
        <taxon>Alphaproteobacteria</taxon>
        <taxon>Parvularculales</taxon>
        <taxon>Parvularculaceae</taxon>
        <taxon>Hyphococcus</taxon>
    </lineage>
</organism>
<feature type="region of interest" description="Disordered" evidence="1">
    <location>
        <begin position="459"/>
        <end position="481"/>
    </location>
</feature>